<reference evidence="1" key="1">
    <citation type="submission" date="2014-11" db="EMBL/GenBank/DDBJ databases">
        <authorList>
            <person name="Amaro Gonzalez C."/>
        </authorList>
    </citation>
    <scope>NUCLEOTIDE SEQUENCE</scope>
</reference>
<protein>
    <submittedName>
        <fullName evidence="1">Uncharacterized protein</fullName>
    </submittedName>
</protein>
<proteinExistence type="predicted"/>
<accession>A0A0E9PSS9</accession>
<sequence length="42" mass="4481">MAAGQLSELIQLRLLFHSSVPAAADKTHCVFAFAFESCADAL</sequence>
<name>A0A0E9PSS9_ANGAN</name>
<dbReference type="EMBL" id="GBXM01101422">
    <property type="protein sequence ID" value="JAH07155.1"/>
    <property type="molecule type" value="Transcribed_RNA"/>
</dbReference>
<reference evidence="1" key="2">
    <citation type="journal article" date="2015" name="Fish Shellfish Immunol.">
        <title>Early steps in the European eel (Anguilla anguilla)-Vibrio vulnificus interaction in the gills: Role of the RtxA13 toxin.</title>
        <authorList>
            <person name="Callol A."/>
            <person name="Pajuelo D."/>
            <person name="Ebbesson L."/>
            <person name="Teles M."/>
            <person name="MacKenzie S."/>
            <person name="Amaro C."/>
        </authorList>
    </citation>
    <scope>NUCLEOTIDE SEQUENCE</scope>
</reference>
<dbReference type="AlphaFoldDB" id="A0A0E9PSS9"/>
<organism evidence="1">
    <name type="scientific">Anguilla anguilla</name>
    <name type="common">European freshwater eel</name>
    <name type="synonym">Muraena anguilla</name>
    <dbReference type="NCBI Taxonomy" id="7936"/>
    <lineage>
        <taxon>Eukaryota</taxon>
        <taxon>Metazoa</taxon>
        <taxon>Chordata</taxon>
        <taxon>Craniata</taxon>
        <taxon>Vertebrata</taxon>
        <taxon>Euteleostomi</taxon>
        <taxon>Actinopterygii</taxon>
        <taxon>Neopterygii</taxon>
        <taxon>Teleostei</taxon>
        <taxon>Anguilliformes</taxon>
        <taxon>Anguillidae</taxon>
        <taxon>Anguilla</taxon>
    </lineage>
</organism>
<evidence type="ECO:0000313" key="1">
    <source>
        <dbReference type="EMBL" id="JAH07155.1"/>
    </source>
</evidence>